<evidence type="ECO:0000256" key="2">
    <source>
        <dbReference type="ARBA" id="ARBA00005745"/>
    </source>
</evidence>
<keyword evidence="5 7" id="KW-1133">Transmembrane helix</keyword>
<evidence type="ECO:0000259" key="8">
    <source>
        <dbReference type="Pfam" id="PF00482"/>
    </source>
</evidence>
<keyword evidence="3" id="KW-1003">Cell membrane</keyword>
<dbReference type="InterPro" id="IPR003004">
    <property type="entry name" value="GspF/PilC"/>
</dbReference>
<evidence type="ECO:0000256" key="4">
    <source>
        <dbReference type="ARBA" id="ARBA00022692"/>
    </source>
</evidence>
<dbReference type="InterPro" id="IPR018076">
    <property type="entry name" value="T2SS_GspF_dom"/>
</dbReference>
<dbReference type="PANTHER" id="PTHR30012">
    <property type="entry name" value="GENERAL SECRETION PATHWAY PROTEIN"/>
    <property type="match status" value="1"/>
</dbReference>
<dbReference type="KEGG" id="vah:G7081_01355"/>
<feature type="transmembrane region" description="Helical" evidence="7">
    <location>
        <begin position="160"/>
        <end position="185"/>
    </location>
</feature>
<dbReference type="InterPro" id="IPR047692">
    <property type="entry name" value="T4P_ComGB"/>
</dbReference>
<gene>
    <name evidence="9" type="ORF">G7081_01355</name>
</gene>
<dbReference type="EMBL" id="CP049886">
    <property type="protein sequence ID" value="QIL45829.1"/>
    <property type="molecule type" value="Genomic_DNA"/>
</dbReference>
<reference evidence="9 10" key="1">
    <citation type="submission" date="2020-03" db="EMBL/GenBank/DDBJ databases">
        <title>Vagococcus sp. nov., isolated from beetles.</title>
        <authorList>
            <person name="Hyun D.-W."/>
            <person name="Bae J.-W."/>
        </authorList>
    </citation>
    <scope>NUCLEOTIDE SEQUENCE [LARGE SCALE GENOMIC DNA]</scope>
    <source>
        <strain evidence="9 10">HDW17A</strain>
    </source>
</reference>
<comment type="subcellular location">
    <subcellularLocation>
        <location evidence="1">Cell membrane</location>
        <topology evidence="1">Multi-pass membrane protein</topology>
    </subcellularLocation>
</comment>
<evidence type="ECO:0000256" key="3">
    <source>
        <dbReference type="ARBA" id="ARBA00022475"/>
    </source>
</evidence>
<feature type="transmembrane region" description="Helical" evidence="7">
    <location>
        <begin position="118"/>
        <end position="140"/>
    </location>
</feature>
<dbReference type="GO" id="GO:0005886">
    <property type="term" value="C:plasma membrane"/>
    <property type="evidence" value="ECO:0007669"/>
    <property type="project" value="UniProtKB-SubCell"/>
</dbReference>
<dbReference type="PANTHER" id="PTHR30012:SF0">
    <property type="entry name" value="TYPE II SECRETION SYSTEM PROTEIN F-RELATED"/>
    <property type="match status" value="1"/>
</dbReference>
<keyword evidence="6 7" id="KW-0472">Membrane</keyword>
<evidence type="ECO:0000256" key="5">
    <source>
        <dbReference type="ARBA" id="ARBA00022989"/>
    </source>
</evidence>
<accession>A0A6G8ALJ4</accession>
<feature type="domain" description="Type II secretion system protein GspF" evidence="8">
    <location>
        <begin position="216"/>
        <end position="338"/>
    </location>
</feature>
<keyword evidence="4 7" id="KW-0812">Transmembrane</keyword>
<dbReference type="RefSeq" id="WP_166006710.1">
    <property type="nucleotide sequence ID" value="NZ_CP049886.1"/>
</dbReference>
<feature type="transmembrane region" description="Helical" evidence="7">
    <location>
        <begin position="197"/>
        <end position="217"/>
    </location>
</feature>
<feature type="transmembrane region" description="Helical" evidence="7">
    <location>
        <begin position="315"/>
        <end position="340"/>
    </location>
</feature>
<protein>
    <submittedName>
        <fullName evidence="9">Type II secretion system F family protein</fullName>
    </submittedName>
</protein>
<proteinExistence type="inferred from homology"/>
<keyword evidence="10" id="KW-1185">Reference proteome</keyword>
<sequence>MALSQQPFIKNKWRWRGRRKREFVEVLSALMINGFTLNEAIPFMEVIMPQLKVELFELNRTFLEGKTLSEGLGLLGFTDYEKMILYLGEMDGNLSESLVLIAERLQKQKARQGELKKVLTYPIILVGFLMGILFAMRWVVLPEVKQTVAGRNQFSFANFIINWGPESVLIIGVIFCLSGVIFLIVTRDKSGLERLSLLSRMPVFHLYISYVMTAFFANEIGKLLLSGLEMQDILKVMGQSGAGRVSKDFSEQVITCYQKGLGWGQSLKGIPFLKKELGHIVQRGEAKGKLGKELMLYSERLWQDLNTKVETALVWIQPLIFVGIAIVILLVYGALLLPIYQEMEGVI</sequence>
<dbReference type="InterPro" id="IPR042094">
    <property type="entry name" value="T2SS_GspF_sf"/>
</dbReference>
<dbReference type="PRINTS" id="PR00812">
    <property type="entry name" value="BCTERIALGSPF"/>
</dbReference>
<name>A0A6G8ALJ4_9ENTE</name>
<evidence type="ECO:0000313" key="9">
    <source>
        <dbReference type="EMBL" id="QIL45829.1"/>
    </source>
</evidence>
<evidence type="ECO:0000256" key="6">
    <source>
        <dbReference type="ARBA" id="ARBA00023136"/>
    </source>
</evidence>
<evidence type="ECO:0000256" key="1">
    <source>
        <dbReference type="ARBA" id="ARBA00004651"/>
    </source>
</evidence>
<evidence type="ECO:0000313" key="10">
    <source>
        <dbReference type="Proteomes" id="UP000500890"/>
    </source>
</evidence>
<comment type="similarity">
    <text evidence="2">Belongs to the GSP F family.</text>
</comment>
<feature type="domain" description="Type II secretion system protein GspF" evidence="8">
    <location>
        <begin position="23"/>
        <end position="142"/>
    </location>
</feature>
<organism evidence="9 10">
    <name type="scientific">Vagococcus coleopterorum</name>
    <dbReference type="NCBI Taxonomy" id="2714946"/>
    <lineage>
        <taxon>Bacteria</taxon>
        <taxon>Bacillati</taxon>
        <taxon>Bacillota</taxon>
        <taxon>Bacilli</taxon>
        <taxon>Lactobacillales</taxon>
        <taxon>Enterococcaceae</taxon>
        <taxon>Vagococcus</taxon>
    </lineage>
</organism>
<evidence type="ECO:0000256" key="7">
    <source>
        <dbReference type="SAM" id="Phobius"/>
    </source>
</evidence>
<dbReference type="AlphaFoldDB" id="A0A6G8ALJ4"/>
<dbReference type="NCBIfam" id="NF041012">
    <property type="entry name" value="T4P_ComGB"/>
    <property type="match status" value="1"/>
</dbReference>
<dbReference type="Gene3D" id="1.20.81.30">
    <property type="entry name" value="Type II secretion system (T2SS), domain F"/>
    <property type="match status" value="2"/>
</dbReference>
<dbReference type="Pfam" id="PF00482">
    <property type="entry name" value="T2SSF"/>
    <property type="match status" value="2"/>
</dbReference>
<dbReference type="Proteomes" id="UP000500890">
    <property type="component" value="Chromosome"/>
</dbReference>